<dbReference type="GO" id="GO:0033862">
    <property type="term" value="F:UMP kinase activity"/>
    <property type="evidence" value="ECO:0007669"/>
    <property type="project" value="UniProtKB-EC"/>
</dbReference>
<evidence type="ECO:0000256" key="1">
    <source>
        <dbReference type="ARBA" id="ARBA00004791"/>
    </source>
</evidence>
<dbReference type="Proteomes" id="UP000176501">
    <property type="component" value="Unassembled WGS sequence"/>
</dbReference>
<evidence type="ECO:0000256" key="9">
    <source>
        <dbReference type="ARBA" id="ARBA00022975"/>
    </source>
</evidence>
<organism evidence="12 13">
    <name type="scientific">Candidatus Uhrbacteria bacterium RIFOXYB2_FULL_57_15</name>
    <dbReference type="NCBI Taxonomy" id="1802422"/>
    <lineage>
        <taxon>Bacteria</taxon>
        <taxon>Candidatus Uhriibacteriota</taxon>
    </lineage>
</organism>
<dbReference type="AlphaFoldDB" id="A0A1F7W6I1"/>
<dbReference type="GO" id="GO:0006225">
    <property type="term" value="P:UDP biosynthetic process"/>
    <property type="evidence" value="ECO:0007669"/>
    <property type="project" value="TreeGrafter"/>
</dbReference>
<evidence type="ECO:0000256" key="5">
    <source>
        <dbReference type="ARBA" id="ARBA00022679"/>
    </source>
</evidence>
<gene>
    <name evidence="12" type="ORF">A2304_00420</name>
</gene>
<dbReference type="EC" id="2.7.4.22" evidence="3"/>
<dbReference type="Pfam" id="PF00696">
    <property type="entry name" value="AA_kinase"/>
    <property type="match status" value="1"/>
</dbReference>
<name>A0A1F7W6I1_9BACT</name>
<evidence type="ECO:0000256" key="4">
    <source>
        <dbReference type="ARBA" id="ARBA00022490"/>
    </source>
</evidence>
<evidence type="ECO:0000256" key="2">
    <source>
        <dbReference type="ARBA" id="ARBA00007614"/>
    </source>
</evidence>
<keyword evidence="9" id="KW-0665">Pyrimidine biosynthesis</keyword>
<evidence type="ECO:0000256" key="10">
    <source>
        <dbReference type="ARBA" id="ARBA00032092"/>
    </source>
</evidence>
<keyword evidence="6" id="KW-0547">Nucleotide-binding</keyword>
<dbReference type="InterPro" id="IPR036393">
    <property type="entry name" value="AceGlu_kinase-like_sf"/>
</dbReference>
<feature type="domain" description="Aspartate/glutamate/uridylate kinase" evidence="11">
    <location>
        <begin position="5"/>
        <end position="207"/>
    </location>
</feature>
<dbReference type="SUPFAM" id="SSF53633">
    <property type="entry name" value="Carbamate kinase-like"/>
    <property type="match status" value="1"/>
</dbReference>
<keyword evidence="8" id="KW-0067">ATP-binding</keyword>
<dbReference type="InterPro" id="IPR011818">
    <property type="entry name" value="Uridylate_kinase_arch/spir"/>
</dbReference>
<dbReference type="GO" id="GO:0005524">
    <property type="term" value="F:ATP binding"/>
    <property type="evidence" value="ECO:0007669"/>
    <property type="project" value="UniProtKB-KW"/>
</dbReference>
<dbReference type="Gene3D" id="3.40.1160.10">
    <property type="entry name" value="Acetylglutamate kinase-like"/>
    <property type="match status" value="1"/>
</dbReference>
<dbReference type="PANTHER" id="PTHR42833:SF4">
    <property type="entry name" value="URIDYLATE KINASE PUMPKIN, CHLOROPLASTIC"/>
    <property type="match status" value="1"/>
</dbReference>
<proteinExistence type="inferred from homology"/>
<dbReference type="InterPro" id="IPR001048">
    <property type="entry name" value="Asp/Glu/Uridylate_kinase"/>
</dbReference>
<evidence type="ECO:0000256" key="8">
    <source>
        <dbReference type="ARBA" id="ARBA00022840"/>
    </source>
</evidence>
<evidence type="ECO:0000256" key="3">
    <source>
        <dbReference type="ARBA" id="ARBA00012899"/>
    </source>
</evidence>
<dbReference type="PANTHER" id="PTHR42833">
    <property type="entry name" value="URIDYLATE KINASE"/>
    <property type="match status" value="1"/>
</dbReference>
<keyword evidence="7" id="KW-0418">Kinase</keyword>
<dbReference type="EMBL" id="MGFE01000030">
    <property type="protein sequence ID" value="OGL97714.1"/>
    <property type="molecule type" value="Genomic_DNA"/>
</dbReference>
<comment type="caution">
    <text evidence="12">The sequence shown here is derived from an EMBL/GenBank/DDBJ whole genome shotgun (WGS) entry which is preliminary data.</text>
</comment>
<dbReference type="NCBIfam" id="TIGR02076">
    <property type="entry name" value="pyrH_arch"/>
    <property type="match status" value="1"/>
</dbReference>
<comment type="pathway">
    <text evidence="1">Pyrimidine metabolism; CTP biosynthesis via de novo pathway; UDP from UMP (UMPK route): step 1/1.</text>
</comment>
<evidence type="ECO:0000259" key="11">
    <source>
        <dbReference type="Pfam" id="PF00696"/>
    </source>
</evidence>
<comment type="similarity">
    <text evidence="2">Belongs to the UMP kinase family.</text>
</comment>
<accession>A0A1F7W6I1</accession>
<protein>
    <recommendedName>
        <fullName evidence="3">UMP kinase</fullName>
        <ecNumber evidence="3">2.7.4.22</ecNumber>
    </recommendedName>
    <alternativeName>
        <fullName evidence="10">Uridine monophosphate kinase</fullName>
    </alternativeName>
</protein>
<sequence>MKSSTLVISVGGSIVVPNGEIATDFLKAFKKTLVSHAKKGWKFVIVVGGGGTARSYQSAAKDVGPVTRDDLDWLGIHSTRLNGHLMRTVFRDVAHPVMYKDPTRVPKRFKERVLVAAGWKPGWSTDYVATRIAKRLGAGMVLNLSNVDYLYTADPRKDKTATPICEIGWKDFRKMVGDTWDPGMNVPFDPVASRLAHNAGIQAVLLNGTNLENLSNVLDGKSFVGTVIG</sequence>
<evidence type="ECO:0000256" key="6">
    <source>
        <dbReference type="ARBA" id="ARBA00022741"/>
    </source>
</evidence>
<evidence type="ECO:0000313" key="12">
    <source>
        <dbReference type="EMBL" id="OGL97714.1"/>
    </source>
</evidence>
<evidence type="ECO:0000256" key="7">
    <source>
        <dbReference type="ARBA" id="ARBA00022777"/>
    </source>
</evidence>
<keyword evidence="5" id="KW-0808">Transferase</keyword>
<keyword evidence="4" id="KW-0963">Cytoplasm</keyword>
<reference evidence="12 13" key="1">
    <citation type="journal article" date="2016" name="Nat. Commun.">
        <title>Thousands of microbial genomes shed light on interconnected biogeochemical processes in an aquifer system.</title>
        <authorList>
            <person name="Anantharaman K."/>
            <person name="Brown C.T."/>
            <person name="Hug L.A."/>
            <person name="Sharon I."/>
            <person name="Castelle C.J."/>
            <person name="Probst A.J."/>
            <person name="Thomas B.C."/>
            <person name="Singh A."/>
            <person name="Wilkins M.J."/>
            <person name="Karaoz U."/>
            <person name="Brodie E.L."/>
            <person name="Williams K.H."/>
            <person name="Hubbard S.S."/>
            <person name="Banfield J.F."/>
        </authorList>
    </citation>
    <scope>NUCLEOTIDE SEQUENCE [LARGE SCALE GENOMIC DNA]</scope>
</reference>
<evidence type="ECO:0000313" key="13">
    <source>
        <dbReference type="Proteomes" id="UP000176501"/>
    </source>
</evidence>